<dbReference type="SUPFAM" id="SSF55874">
    <property type="entry name" value="ATPase domain of HSP90 chaperone/DNA topoisomerase II/histidine kinase"/>
    <property type="match status" value="1"/>
</dbReference>
<dbReference type="GO" id="GO:0006302">
    <property type="term" value="P:double-strand break repair"/>
    <property type="evidence" value="ECO:0007669"/>
    <property type="project" value="InterPro"/>
</dbReference>
<evidence type="ECO:0000259" key="3">
    <source>
        <dbReference type="Pfam" id="PF06470"/>
    </source>
</evidence>
<dbReference type="Pfam" id="PF26199">
    <property type="entry name" value="Ig_SMCHD1_8th"/>
    <property type="match status" value="1"/>
</dbReference>
<dbReference type="OrthoDB" id="10256039at2759"/>
<dbReference type="Gene3D" id="3.30.70.1620">
    <property type="match status" value="1"/>
</dbReference>
<protein>
    <submittedName>
        <fullName evidence="6">Predicted protein</fullName>
    </submittedName>
</protein>
<feature type="compositionally biased region" description="Acidic residues" evidence="2">
    <location>
        <begin position="473"/>
        <end position="495"/>
    </location>
</feature>
<name>D2V7I8_NAEGR</name>
<dbReference type="InterPro" id="IPR038892">
    <property type="entry name" value="SMCHD1"/>
</dbReference>
<dbReference type="InParanoid" id="D2V7I8"/>
<feature type="region of interest" description="Disordered" evidence="2">
    <location>
        <begin position="473"/>
        <end position="506"/>
    </location>
</feature>
<dbReference type="InterPro" id="IPR010935">
    <property type="entry name" value="SMC_hinge"/>
</dbReference>
<evidence type="ECO:0000256" key="1">
    <source>
        <dbReference type="SAM" id="Coils"/>
    </source>
</evidence>
<dbReference type="GO" id="GO:0005694">
    <property type="term" value="C:chromosome"/>
    <property type="evidence" value="ECO:0007669"/>
    <property type="project" value="InterPro"/>
</dbReference>
<evidence type="ECO:0000256" key="2">
    <source>
        <dbReference type="SAM" id="MobiDB-lite"/>
    </source>
</evidence>
<feature type="domain" description="SMCHD1 ribosomal S5" evidence="4">
    <location>
        <begin position="537"/>
        <end position="720"/>
    </location>
</feature>
<dbReference type="InterPro" id="IPR036277">
    <property type="entry name" value="SMC_hinge_sf"/>
</dbReference>
<dbReference type="InterPro" id="IPR036890">
    <property type="entry name" value="HATPase_C_sf"/>
</dbReference>
<sequence>MPPKSSSKKTNSKNSSSTTAKKSKKRTSSENDEENGYKSTSNNSSKYLEDQDDSNIIDEYEEISESEETTKSSSQPTKLASQPPTVTETKIKKEIEPSRKKTKLNDETTAKIEENSDPTMYKIVDAHTGKTKLVGPKSKISSVNQLKHYICEIFKLKSVNEIESIRNLDDKDVKDADLDASQIGKSKANTNEVIILDDINQSAHSTRNLPPTSSHGCFILTLKNGQNTSESSSKVKANLQLTVDIVPHVNILIHGGDEYDFITALAEILDNSIQNTVLNKNERLIEIRFEKPTQSNELTSKLHIWDNGRGMNFKTLVNWATLGITEAPVDDSKLPTREKAPLRRRFFDKFVTSDFSRYGVGSKKAIFNLGDEVTLVSKPKDSRFVYEVSLSRQKLEQDFTSGKDKQWKANCISRPPTDTEKQWESFTHFTISDIKKVYVDRYDPAIIKKRLGHIYHYYIHGTDGNKEGRDIIEDPDENDNMSDIDDLSEGEEEEMPPIKSQKKTKMPSIDEDDLWQLKQPKNVIMKVDGTAISNEDKDMETLYLQEGKSPFTFEIKLSVKNGENLNAPEMTLPTSSQYGVSIINSTVRGIIYYYPFKQGRETLPIPEELYLEGGKYIPTDQEVPLSERNPGFECFWNGRLLANEKIKNLPFMEKERSNRDIPENCYRRIKGMLFFDSNFEVSANKMYLCKQTALCQALLNYSERNLTQRYRKWIKECHKKLDEEIIFDECDFERTQKEGKGMKTFYKKIKYGQTNYSIGDYLVMKTRPKIIGTLVDMFRDMSSEEYSVTIVVKEWSPEKESDDSKNGQCFPISKVQNLLTKQEFKAEVSKMKNKLPSYIDVVDTPNVTARERRPPPDAVTAGYSLKYLSACIMTGDHKVVTNQLYPVTLTITYEGDNEEEQKLNESLTSTKAFKKGVHCFKPYKLKPEFTSVGTYILELSSSEDSGIKAKVVKIDVTAAAPSTLSLSNNLPKVKGAKSLLDKSQLKDSLLTFIDKPFPTLIIEQQDTYGNVVPFKETTCNITEELKITTTDDTVELSSFKASFNNSNQIEITELVVKSAPLGSNKFVKTKLVIAFGLIMQPLEIDMVIFAGAVHTIQLSEDAATALSGNSVKKILPDIEAKLLDEKNNQIYIPCFYDGEDDFTPLTITVKGECLKEEASGTFNTETGYFQFKNIAIGSSQSSSQRKEAYITLSYQDICIDVPLTIESASVAKPSSFNLLTRTTEEKNMIKERSALKVTVNAIVSSELVGWNLELCNEMYERIEIDAYARASWCKANLLEVKKGICELPTLVVPQIFKTTKYFVDILSKAAGDSVQNDDDIDTDMIIANFTINLRVITGPPCIFKIERKSIPEKLKCEQKFSVKFSIMDAFGNRMDNESNENYPELENIEPSIEIVSQLNGEAESIEICDFDKLRLLTGLDDHEHFKFFKYNDVSLIGPSGEFHLKIIDKGGKIKEGKIENILLEPGPPVSLRVNDMIGEVVFDVENYNLTPSFYITTHDKFGNVIHQHGNFEIEPPETDIEIIQYQGEVNQSIDLQIENGRAYMPQFWVKGTEGRHTFWIEYELTKANKTCFIVNIIKSSHPAELKVTNKTTNLVVGDFLDPFEVVVLGESGKPVKAPNSIIMEVANPQGGDKRQFISCPSASKSLTYTFANSEKEFTKSGVYRYRFTLDISSLPYVPILGLNGSINTTLDIAVSPGDPEALEIENDKFQLPVVTNMGENIDARSFWEELSLKVIDKYSNTVIADDKIKKVTLSIQPTEDSMDSELPELEGDLVAKFENGRAKFSRVSIKEGSGETGLYKLVFTTKNLPPKELEFGFTDNSAIQQIEKELQEKKQNCLSELDYLKKEIKKAEQNHQENEFKLSNFRSTMNDILKTIKEYELNFENDMPNMENADKLLNILKKKLEIKTQNSRKQKECNVGLAENKALQKVKQLQKETDSGIVGILGELGYIDNEKHNDTISRFLGDKMQCIVVQDSNGMEKVRRLLENFPHKIPVLPLDNIQKCSKGMDNEGRLRLDPIDADGFVGYSVNLIEIDIRREMIRHAFWNLLGSSLVFETFLTGLAFRKKRLEINLAVPLILTLDGERIEATGIVYAGSKATGPPVFRFGQTPLSENPEVKLLLEKKKKVEEYKKVLRETIAFEKGEYAQTEQQKEETIEKHKSEIEEIQGELENIDEELRNLKQGLSNKKGSPKKKKTSKKKKTDRSPTPSSPVLFSQKSQKKEIDEDDIEECSEEEHDDIEEYSEEEPEEEEPKSKKRKNAKKTGKSKKAKKK</sequence>
<dbReference type="PANTHER" id="PTHR22640">
    <property type="entry name" value="STRUCTURAL MAINTENANCE OF CHROMOSOMES FLEXIBLE HINGE DOMAIN-CONTAINING PROTEIN 1"/>
    <property type="match status" value="1"/>
</dbReference>
<evidence type="ECO:0000313" key="6">
    <source>
        <dbReference type="EMBL" id="EFC47386.1"/>
    </source>
</evidence>
<dbReference type="OMA" id="PIECFNR"/>
<dbReference type="SUPFAM" id="SSF75553">
    <property type="entry name" value="Smc hinge domain"/>
    <property type="match status" value="1"/>
</dbReference>
<feature type="region of interest" description="Disordered" evidence="2">
    <location>
        <begin position="1"/>
        <end position="90"/>
    </location>
</feature>
<dbReference type="GeneID" id="8849429"/>
<keyword evidence="7" id="KW-1185">Reference proteome</keyword>
<gene>
    <name evidence="6" type="ORF">NAEGRDRAFT_64819</name>
</gene>
<dbReference type="Proteomes" id="UP000006671">
    <property type="component" value="Unassembled WGS sequence"/>
</dbReference>
<feature type="compositionally biased region" description="Polar residues" evidence="2">
    <location>
        <begin position="75"/>
        <end position="88"/>
    </location>
</feature>
<dbReference type="Pfam" id="PF13589">
    <property type="entry name" value="HATPase_c_3"/>
    <property type="match status" value="1"/>
</dbReference>
<dbReference type="RefSeq" id="XP_002680130.1">
    <property type="nucleotide sequence ID" value="XM_002680084.1"/>
</dbReference>
<dbReference type="GO" id="GO:0005524">
    <property type="term" value="F:ATP binding"/>
    <property type="evidence" value="ECO:0007669"/>
    <property type="project" value="InterPro"/>
</dbReference>
<feature type="compositionally biased region" description="Basic residues" evidence="2">
    <location>
        <begin position="2189"/>
        <end position="2202"/>
    </location>
</feature>
<evidence type="ECO:0000313" key="7">
    <source>
        <dbReference type="Proteomes" id="UP000006671"/>
    </source>
</evidence>
<feature type="compositionally biased region" description="Polar residues" evidence="2">
    <location>
        <begin position="37"/>
        <end position="46"/>
    </location>
</feature>
<feature type="compositionally biased region" description="Acidic residues" evidence="2">
    <location>
        <begin position="50"/>
        <end position="67"/>
    </location>
</feature>
<dbReference type="InterPro" id="IPR058616">
    <property type="entry name" value="Ig_SMCHD1_8th"/>
</dbReference>
<feature type="domain" description="SMCHD1 Ig-like" evidence="5">
    <location>
        <begin position="1710"/>
        <end position="1818"/>
    </location>
</feature>
<dbReference type="KEGG" id="ngr:NAEGRDRAFT_64819"/>
<feature type="domain" description="SMC hinge" evidence="3">
    <location>
        <begin position="1939"/>
        <end position="2062"/>
    </location>
</feature>
<reference evidence="6 7" key="1">
    <citation type="journal article" date="2010" name="Cell">
        <title>The genome of Naegleria gruberi illuminates early eukaryotic versatility.</title>
        <authorList>
            <person name="Fritz-Laylin L.K."/>
            <person name="Prochnik S.E."/>
            <person name="Ginger M.L."/>
            <person name="Dacks J.B."/>
            <person name="Carpenter M.L."/>
            <person name="Field M.C."/>
            <person name="Kuo A."/>
            <person name="Paredez A."/>
            <person name="Chapman J."/>
            <person name="Pham J."/>
            <person name="Shu S."/>
            <person name="Neupane R."/>
            <person name="Cipriano M."/>
            <person name="Mancuso J."/>
            <person name="Tu H."/>
            <person name="Salamov A."/>
            <person name="Lindquist E."/>
            <person name="Shapiro H."/>
            <person name="Lucas S."/>
            <person name="Grigoriev I.V."/>
            <person name="Cande W.Z."/>
            <person name="Fulton C."/>
            <person name="Rokhsar D.S."/>
            <person name="Dawson S.C."/>
        </authorList>
    </citation>
    <scope>NUCLEOTIDE SEQUENCE [LARGE SCALE GENOMIC DNA]</scope>
    <source>
        <strain evidence="6 7">NEG-M</strain>
    </source>
</reference>
<feature type="compositionally biased region" description="Acidic residues" evidence="2">
    <location>
        <begin position="2224"/>
        <end position="2251"/>
    </location>
</feature>
<feature type="region of interest" description="Disordered" evidence="2">
    <location>
        <begin position="2181"/>
        <end position="2272"/>
    </location>
</feature>
<dbReference type="Pfam" id="PF22899">
    <property type="entry name" value="SMCHD1_S5"/>
    <property type="match status" value="1"/>
</dbReference>
<proteinExistence type="predicted"/>
<organism evidence="7">
    <name type="scientific">Naegleria gruberi</name>
    <name type="common">Amoeba</name>
    <dbReference type="NCBI Taxonomy" id="5762"/>
    <lineage>
        <taxon>Eukaryota</taxon>
        <taxon>Discoba</taxon>
        <taxon>Heterolobosea</taxon>
        <taxon>Tetramitia</taxon>
        <taxon>Eutetramitia</taxon>
        <taxon>Vahlkampfiidae</taxon>
        <taxon>Naegleria</taxon>
    </lineage>
</organism>
<feature type="compositionally biased region" description="Basic residues" evidence="2">
    <location>
        <begin position="1"/>
        <end position="11"/>
    </location>
</feature>
<evidence type="ECO:0000259" key="5">
    <source>
        <dbReference type="Pfam" id="PF26199"/>
    </source>
</evidence>
<dbReference type="InterPro" id="IPR055109">
    <property type="entry name" value="SMCHD1_S5"/>
</dbReference>
<dbReference type="PANTHER" id="PTHR22640:SF2">
    <property type="entry name" value="STRUCTURAL MAINTENANCE OF CHROMOSOMES FLEXIBLE HINGE DOMAIN-CONTAINING PROTEIN 1"/>
    <property type="match status" value="1"/>
</dbReference>
<dbReference type="GO" id="GO:0051276">
    <property type="term" value="P:chromosome organization"/>
    <property type="evidence" value="ECO:0007669"/>
    <property type="project" value="InterPro"/>
</dbReference>
<feature type="coiled-coil region" evidence="1">
    <location>
        <begin position="1827"/>
        <end position="1861"/>
    </location>
</feature>
<accession>D2V7I8</accession>
<dbReference type="VEuPathDB" id="AmoebaDB:NAEGRDRAFT_64819"/>
<feature type="compositionally biased region" description="Basic residues" evidence="2">
    <location>
        <begin position="2254"/>
        <end position="2272"/>
    </location>
</feature>
<dbReference type="Pfam" id="PF06470">
    <property type="entry name" value="SMC_hinge"/>
    <property type="match status" value="1"/>
</dbReference>
<keyword evidence="1" id="KW-0175">Coiled coil</keyword>
<evidence type="ECO:0000259" key="4">
    <source>
        <dbReference type="Pfam" id="PF22899"/>
    </source>
</evidence>
<dbReference type="Gene3D" id="1.20.1060.20">
    <property type="match status" value="1"/>
</dbReference>
<dbReference type="EMBL" id="GG738855">
    <property type="protein sequence ID" value="EFC47386.1"/>
    <property type="molecule type" value="Genomic_DNA"/>
</dbReference>